<evidence type="ECO:0000313" key="2">
    <source>
        <dbReference type="Proteomes" id="UP000798662"/>
    </source>
</evidence>
<reference evidence="1" key="1">
    <citation type="submission" date="2019-11" db="EMBL/GenBank/DDBJ databases">
        <title>Nori genome reveals adaptations in red seaweeds to the harsh intertidal environment.</title>
        <authorList>
            <person name="Wang D."/>
            <person name="Mao Y."/>
        </authorList>
    </citation>
    <scope>NUCLEOTIDE SEQUENCE</scope>
    <source>
        <tissue evidence="1">Gametophyte</tissue>
    </source>
</reference>
<dbReference type="Proteomes" id="UP000798662">
    <property type="component" value="Chromosome 1"/>
</dbReference>
<proteinExistence type="predicted"/>
<dbReference type="EMBL" id="CM020618">
    <property type="protein sequence ID" value="KAK1862530.1"/>
    <property type="molecule type" value="Genomic_DNA"/>
</dbReference>
<organism evidence="1 2">
    <name type="scientific">Pyropia yezoensis</name>
    <name type="common">Susabi-nori</name>
    <name type="synonym">Porphyra yezoensis</name>
    <dbReference type="NCBI Taxonomy" id="2788"/>
    <lineage>
        <taxon>Eukaryota</taxon>
        <taxon>Rhodophyta</taxon>
        <taxon>Bangiophyceae</taxon>
        <taxon>Bangiales</taxon>
        <taxon>Bangiaceae</taxon>
        <taxon>Pyropia</taxon>
    </lineage>
</organism>
<keyword evidence="2" id="KW-1185">Reference proteome</keyword>
<name>A0ACC3BX59_PYRYE</name>
<sequence>MAKLVSARLFRHYALGLPASDSLAEFLSVTLHIAGSVFLVASALPGLTSLAHLAGRGVNLSLLAAVCFIASTGWDVLASLAAHTLSYTQLPAAVKVGWDDGGRVGGGGGGCRGDGGGDSPGGACRPEPPALAGRTHRSGEYAGVGGASTRSSPGGPLSASGHPPHPTRGQALCDGIVALGTFASAVARLNAALLLWLAGDGASTASTAGRRHGVWAAGLGVASMLVGLPLAVSPWEAGWGGAPPPPGGWARAHRIAVGVSAILIAASVAELVVRLRLNEAIETATAVAAAAATSLGSADATQVTVDPTLLGADATLSWLLLASYAILLVGAVANQVRVGDLPTVDAWWAASATTATGGGGSGGGGGRSRDVEAWGGSGGSGGDAKVARHAASDASREGGRGGSSANHSTEARWASGRGGGGGGRDGHDLPGRRARSGRERDGGGRGDAAAIESHDVDAYVGGGGGGEEKLLRSKKYRRERRR</sequence>
<accession>A0ACC3BX59</accession>
<evidence type="ECO:0000313" key="1">
    <source>
        <dbReference type="EMBL" id="KAK1862530.1"/>
    </source>
</evidence>
<comment type="caution">
    <text evidence="1">The sequence shown here is derived from an EMBL/GenBank/DDBJ whole genome shotgun (WGS) entry which is preliminary data.</text>
</comment>
<protein>
    <submittedName>
        <fullName evidence="1">Uncharacterized protein</fullName>
    </submittedName>
</protein>
<gene>
    <name evidence="1" type="ORF">I4F81_005098</name>
</gene>